<keyword evidence="3" id="KW-1185">Reference proteome</keyword>
<dbReference type="InParanoid" id="B8LDW3"/>
<dbReference type="EMBL" id="DS999421">
    <property type="protein sequence ID" value="EED86508.1"/>
    <property type="molecule type" value="Genomic_DNA"/>
</dbReference>
<dbReference type="InterPro" id="IPR027417">
    <property type="entry name" value="P-loop_NTPase"/>
</dbReference>
<dbReference type="OMA" id="HESACLA"/>
<dbReference type="SUPFAM" id="SSF52540">
    <property type="entry name" value="P-loop containing nucleoside triphosphate hydrolases"/>
    <property type="match status" value="1"/>
</dbReference>
<dbReference type="KEGG" id="tps:THAPSDRAFT_264655"/>
<name>B8LDW3_THAPS</name>
<sequence length="942" mass="106102">LVLIGGSSGSGKSYLVDIVSGDLLDSGWDYIPCKFHQNLPVMSNIASAIEVFLSSMFEDEYEQEYSNAIASALELNLSSASIVSLCELIPSLRALFPHDGHFLEIEVEHSRNRMNFLLRSLVNAISNSAHRALILFFDDLQWADQSSLDSIIIVTPNVLFVGAYRKDEVDDSHMLAPYFTKWIHSATVAVTALNLDAMNKADANVMVSEVLRLPERMTRSLTDVVQSKTLGNPYHVKEFLKSIVDESILNYSLVEKRWVWDIEAVKATSIDENVLELLQRKLLRMSGDVQVALNALSCFGSQIDMSIISLLYTEQQRLNFIDNLEKAVQEQILERRGSAYSFVHDLLRQAAYDLMTSEEKGRSHYVLGIGLITNLPEYDEPQYKSIAFIGIDQINKAKALRCVTDDLHSVKFASLNLLAGERTIGQCDYVSALSYFEYGISFLDGNGWQSSYQLCLRLHESACLACFASAQSNKMMSYVDELLNHATCLEDRFCAYQVMVQSLGALGNIEMAIDKAFSVLEELGETLPDATPTAISSELTTTKKLLESYTKEDILALPRTPVMLKCKVMKMINAISSFLFVASPRHLPLLSCRMVKLSLKHGLCPDSAIGFALFAHSLGSVLRDIERGYHWGKVAVAVMESFTSKGLQLQAKVKCIFHSFLSFWVEPVQSTAKSLHVAHQEGLQIGDLEFAMWSACHYCRQSLMCGDNLQIKERECEAVAMQMAQFKQQLVSGSFTSHYQVVVKLSGCTQNPFEVAFGGAIVSEDELIQQVKASGKLGTLQTIHFDRMFVAYWLKEYEKAAELAEKYRGRMVMRFSDVYHVFYEGLLAFRFLRCSSGETRRKWMDLAQESLTAYRTWVKHSAWNFENKLLLLEAEHLFTRGETEAAKELYEESIVSARKHRFVHEEGLAMELFGEFQSATGNAEEAKEQKILARVCYEKWGA</sequence>
<dbReference type="InterPro" id="IPR053159">
    <property type="entry name" value="Hybrid_Histidine_Kinase"/>
</dbReference>
<dbReference type="eggNOG" id="ENOG502SDA5">
    <property type="taxonomic scope" value="Eukaryota"/>
</dbReference>
<dbReference type="HOGENOM" id="CLU_001993_0_0_1"/>
<dbReference type="PANTHER" id="PTHR43642:SF1">
    <property type="entry name" value="HYBRID SIGNAL TRANSDUCTION HISTIDINE KINASE G"/>
    <property type="match status" value="1"/>
</dbReference>
<accession>B8LDW3</accession>
<proteinExistence type="predicted"/>
<feature type="non-terminal residue" evidence="2">
    <location>
        <position position="942"/>
    </location>
</feature>
<feature type="non-terminal residue" evidence="2">
    <location>
        <position position="1"/>
    </location>
</feature>
<evidence type="ECO:0000313" key="2">
    <source>
        <dbReference type="EMBL" id="EED86508.1"/>
    </source>
</evidence>
<protein>
    <recommendedName>
        <fullName evidence="1">Orc1-like AAA ATPase domain-containing protein</fullName>
    </recommendedName>
</protein>
<reference evidence="2 3" key="1">
    <citation type="journal article" date="2004" name="Science">
        <title>The genome of the diatom Thalassiosira pseudonana: ecology, evolution, and metabolism.</title>
        <authorList>
            <person name="Armbrust E.V."/>
            <person name="Berges J.A."/>
            <person name="Bowler C."/>
            <person name="Green B.R."/>
            <person name="Martinez D."/>
            <person name="Putnam N.H."/>
            <person name="Zhou S."/>
            <person name="Allen A.E."/>
            <person name="Apt K.E."/>
            <person name="Bechner M."/>
            <person name="Brzezinski M.A."/>
            <person name="Chaal B.K."/>
            <person name="Chiovitti A."/>
            <person name="Davis A.K."/>
            <person name="Demarest M.S."/>
            <person name="Detter J.C."/>
            <person name="Glavina T."/>
            <person name="Goodstein D."/>
            <person name="Hadi M.Z."/>
            <person name="Hellsten U."/>
            <person name="Hildebrand M."/>
            <person name="Jenkins B.D."/>
            <person name="Jurka J."/>
            <person name="Kapitonov V.V."/>
            <person name="Kroger N."/>
            <person name="Lau W.W."/>
            <person name="Lane T.W."/>
            <person name="Larimer F.W."/>
            <person name="Lippmeier J.C."/>
            <person name="Lucas S."/>
            <person name="Medina M."/>
            <person name="Montsant A."/>
            <person name="Obornik M."/>
            <person name="Parker M.S."/>
            <person name="Palenik B."/>
            <person name="Pazour G.J."/>
            <person name="Richardson P.M."/>
            <person name="Rynearson T.A."/>
            <person name="Saito M.A."/>
            <person name="Schwartz D.C."/>
            <person name="Thamatrakoln K."/>
            <person name="Valentin K."/>
            <person name="Vardi A."/>
            <person name="Wilkerson F.P."/>
            <person name="Rokhsar D.S."/>
        </authorList>
    </citation>
    <scope>NUCLEOTIDE SEQUENCE [LARGE SCALE GENOMIC DNA]</scope>
    <source>
        <strain evidence="2 3">CCMP1335</strain>
    </source>
</reference>
<gene>
    <name evidence="2" type="ORF">THAPSDRAFT_264655</name>
</gene>
<dbReference type="GeneID" id="7444415"/>
<dbReference type="AlphaFoldDB" id="B8LDW3"/>
<feature type="domain" description="Orc1-like AAA ATPase" evidence="1">
    <location>
        <begin position="1"/>
        <end position="149"/>
    </location>
</feature>
<dbReference type="InterPro" id="IPR041664">
    <property type="entry name" value="AAA_16"/>
</dbReference>
<evidence type="ECO:0000313" key="3">
    <source>
        <dbReference type="Proteomes" id="UP000001449"/>
    </source>
</evidence>
<reference evidence="2 3" key="2">
    <citation type="journal article" date="2008" name="Nature">
        <title>The Phaeodactylum genome reveals the evolutionary history of diatom genomes.</title>
        <authorList>
            <person name="Bowler C."/>
            <person name="Allen A.E."/>
            <person name="Badger J.H."/>
            <person name="Grimwood J."/>
            <person name="Jabbari K."/>
            <person name="Kuo A."/>
            <person name="Maheswari U."/>
            <person name="Martens C."/>
            <person name="Maumus F."/>
            <person name="Otillar R.P."/>
            <person name="Rayko E."/>
            <person name="Salamov A."/>
            <person name="Vandepoele K."/>
            <person name="Beszteri B."/>
            <person name="Gruber A."/>
            <person name="Heijde M."/>
            <person name="Katinka M."/>
            <person name="Mock T."/>
            <person name="Valentin K."/>
            <person name="Verret F."/>
            <person name="Berges J.A."/>
            <person name="Brownlee C."/>
            <person name="Cadoret J.P."/>
            <person name="Chiovitti A."/>
            <person name="Choi C.J."/>
            <person name="Coesel S."/>
            <person name="De Martino A."/>
            <person name="Detter J.C."/>
            <person name="Durkin C."/>
            <person name="Falciatore A."/>
            <person name="Fournet J."/>
            <person name="Haruta M."/>
            <person name="Huysman M.J."/>
            <person name="Jenkins B.D."/>
            <person name="Jiroutova K."/>
            <person name="Jorgensen R.E."/>
            <person name="Joubert Y."/>
            <person name="Kaplan A."/>
            <person name="Kroger N."/>
            <person name="Kroth P.G."/>
            <person name="La Roche J."/>
            <person name="Lindquist E."/>
            <person name="Lommer M."/>
            <person name="Martin-Jezequel V."/>
            <person name="Lopez P.J."/>
            <person name="Lucas S."/>
            <person name="Mangogna M."/>
            <person name="McGinnis K."/>
            <person name="Medlin L.K."/>
            <person name="Montsant A."/>
            <person name="Oudot-Le Secq M.P."/>
            <person name="Napoli C."/>
            <person name="Obornik M."/>
            <person name="Parker M.S."/>
            <person name="Petit J.L."/>
            <person name="Porcel B.M."/>
            <person name="Poulsen N."/>
            <person name="Robison M."/>
            <person name="Rychlewski L."/>
            <person name="Rynearson T.A."/>
            <person name="Schmutz J."/>
            <person name="Shapiro H."/>
            <person name="Siaut M."/>
            <person name="Stanley M."/>
            <person name="Sussman M.R."/>
            <person name="Taylor A.R."/>
            <person name="Vardi A."/>
            <person name="von Dassow P."/>
            <person name="Vyverman W."/>
            <person name="Willis A."/>
            <person name="Wyrwicz L.S."/>
            <person name="Rokhsar D.S."/>
            <person name="Weissenbach J."/>
            <person name="Armbrust E.V."/>
            <person name="Green B.R."/>
            <person name="Van de Peer Y."/>
            <person name="Grigoriev I.V."/>
        </authorList>
    </citation>
    <scope>NUCLEOTIDE SEQUENCE [LARGE SCALE GENOMIC DNA]</scope>
    <source>
        <strain evidence="2 3">CCMP1335</strain>
    </source>
</reference>
<dbReference type="Proteomes" id="UP000001449">
    <property type="component" value="Unassembled WGS sequence"/>
</dbReference>
<dbReference type="PANTHER" id="PTHR43642">
    <property type="entry name" value="HYBRID SIGNAL TRANSDUCTION HISTIDINE KINASE G"/>
    <property type="match status" value="1"/>
</dbReference>
<dbReference type="Pfam" id="PF13191">
    <property type="entry name" value="AAA_16"/>
    <property type="match status" value="1"/>
</dbReference>
<organism evidence="2 3">
    <name type="scientific">Thalassiosira pseudonana</name>
    <name type="common">Marine diatom</name>
    <name type="synonym">Cyclotella nana</name>
    <dbReference type="NCBI Taxonomy" id="35128"/>
    <lineage>
        <taxon>Eukaryota</taxon>
        <taxon>Sar</taxon>
        <taxon>Stramenopiles</taxon>
        <taxon>Ochrophyta</taxon>
        <taxon>Bacillariophyta</taxon>
        <taxon>Coscinodiscophyceae</taxon>
        <taxon>Thalassiosirophycidae</taxon>
        <taxon>Thalassiosirales</taxon>
        <taxon>Thalassiosiraceae</taxon>
        <taxon>Thalassiosira</taxon>
    </lineage>
</organism>
<dbReference type="RefSeq" id="XP_002297183.1">
    <property type="nucleotide sequence ID" value="XM_002297147.1"/>
</dbReference>
<dbReference type="PaxDb" id="35128-Thaps264655"/>
<evidence type="ECO:0000259" key="1">
    <source>
        <dbReference type="Pfam" id="PF13191"/>
    </source>
</evidence>